<evidence type="ECO:0000256" key="7">
    <source>
        <dbReference type="ARBA" id="ARBA00023175"/>
    </source>
</evidence>
<evidence type="ECO:0000256" key="2">
    <source>
        <dbReference type="ARBA" id="ARBA00022490"/>
    </source>
</evidence>
<feature type="compositionally biased region" description="Low complexity" evidence="12">
    <location>
        <begin position="11"/>
        <end position="23"/>
    </location>
</feature>
<keyword evidence="4 10" id="KW-0547">Nucleotide-binding</keyword>
<evidence type="ECO:0000313" key="14">
    <source>
        <dbReference type="EnsemblMetazoa" id="CLYHEMP012814.3"/>
    </source>
</evidence>
<feature type="coiled-coil region" evidence="11">
    <location>
        <begin position="822"/>
        <end position="1072"/>
    </location>
</feature>
<dbReference type="InterPro" id="IPR044986">
    <property type="entry name" value="KIF15/KIN-12"/>
</dbReference>
<dbReference type="Proteomes" id="UP000594262">
    <property type="component" value="Unplaced"/>
</dbReference>
<evidence type="ECO:0000259" key="13">
    <source>
        <dbReference type="PROSITE" id="PS50067"/>
    </source>
</evidence>
<dbReference type="Pfam" id="PF00225">
    <property type="entry name" value="Kinesin"/>
    <property type="match status" value="1"/>
</dbReference>
<feature type="compositionally biased region" description="Basic and acidic residues" evidence="12">
    <location>
        <begin position="427"/>
        <end position="445"/>
    </location>
</feature>
<dbReference type="InterPro" id="IPR019821">
    <property type="entry name" value="Kinesin_motor_CS"/>
</dbReference>
<dbReference type="GO" id="GO:0008017">
    <property type="term" value="F:microtubule binding"/>
    <property type="evidence" value="ECO:0007669"/>
    <property type="project" value="InterPro"/>
</dbReference>
<keyword evidence="6 11" id="KW-0175">Coiled coil</keyword>
<dbReference type="GO" id="GO:0005874">
    <property type="term" value="C:microtubule"/>
    <property type="evidence" value="ECO:0007669"/>
    <property type="project" value="UniProtKB-KW"/>
</dbReference>
<dbReference type="GO" id="GO:0000278">
    <property type="term" value="P:mitotic cell cycle"/>
    <property type="evidence" value="ECO:0007669"/>
    <property type="project" value="UniProtKB-ARBA"/>
</dbReference>
<feature type="region of interest" description="Disordered" evidence="12">
    <location>
        <begin position="1"/>
        <end position="32"/>
    </location>
</feature>
<dbReference type="FunFam" id="3.40.850.10:FF:000034">
    <property type="entry name" value="Kinesin family member 15"/>
    <property type="match status" value="1"/>
</dbReference>
<evidence type="ECO:0000256" key="8">
    <source>
        <dbReference type="ARBA" id="ARBA00023212"/>
    </source>
</evidence>
<dbReference type="GO" id="GO:0005819">
    <property type="term" value="C:spindle"/>
    <property type="evidence" value="ECO:0007669"/>
    <property type="project" value="UniProtKB-SubCell"/>
</dbReference>
<keyword evidence="7 10" id="KW-0505">Motor protein</keyword>
<dbReference type="GO" id="GO:0003777">
    <property type="term" value="F:microtubule motor activity"/>
    <property type="evidence" value="ECO:0007669"/>
    <property type="project" value="InterPro"/>
</dbReference>
<feature type="compositionally biased region" description="Basic and acidic residues" evidence="12">
    <location>
        <begin position="764"/>
        <end position="776"/>
    </location>
</feature>
<proteinExistence type="inferred from homology"/>
<keyword evidence="5 10" id="KW-0067">ATP-binding</keyword>
<feature type="domain" description="Kinesin motor" evidence="13">
    <location>
        <begin position="39"/>
        <end position="376"/>
    </location>
</feature>
<feature type="coiled-coil region" evidence="11">
    <location>
        <begin position="1101"/>
        <end position="1195"/>
    </location>
</feature>
<evidence type="ECO:0000256" key="12">
    <source>
        <dbReference type="SAM" id="MobiDB-lite"/>
    </source>
</evidence>
<name>A0A7M5WTA5_9CNID</name>
<sequence length="1454" mass="167383">MEVQARPRGKSSSSRNPSVNESSLNSTLAGGYDSNEGDNIKVFVRIRPPHKQIHEGGDNNVCLEVNSPKSLTIFTKPEPKQFSYDHVANMETTQEEVFATVGKGIMEAFIDGFNGTIFAYGQTGSGKTFTMLGPPDDGDNFSHELRGVIPRGFEYIFSLINRQQEKAGDRVEFIARCSFLEIYNEQVFDLLEPSTASLNLRENIKKGVFVEGLGERDVSSAKDAYGVLQSGWMNRRVASTSMNRESSRSHAVFTVSLESKKRSGGMNNIKVSKLHLVDLAGSERQKDTNTEDVRLKEAGSINKSLSALGNVIMALVDIAHGKTRHVHYRDSKLTFILRDSLGGNAKTFIIANVHPSSRCFGETLSTLNFARRAKMIKNKAVMNEDVTGNVRELQQEIRKLKEMLSQARAGIPQEPKANQDTPTPSSSDDHQTTTSSKEENEGASHWKEMMLNAINEREQTEQEKLALQEKVQKLEDLCSKKEKFLQSTRMILKFRTEHISKLERTIKKNGLIEESEKDKEIKSLKDENKILQASIDSHPEVKRFAIENLELRAEIKRLKSLDPSNGDFTKNMAEKHRYTLHLERQLRDLMSTQTNDLEKSLSSSQQSLEASNAEVERMKMDIAHVQARVDTLQNELKESRENIQQKTEELVHERELMRKKEMESSANEAALRKTNNELERQLESLSLSTAMERQSMSSLHIQTIKTLSTPKKFGTPRSTPKKTPQVSTPVHLAKRLKTEEKQGAKNEEDNKENVSSLNGSYVNDPDRPIQDEPPPRYILERKDSLNDVTDSEDETTSDVNVFNESYLHNSHNQSVDAEAVYIDALQNEVKQLQDWYNDALKKYYNEQHKQIPLLENIAKLEHKVKDLDQLLTNERQEWSSKEVQLTNQLTALRDNYKETQGNATILKSEVDDLKSSLSSAESQLQTLKKEKNESNIESTRKYAALESKHVKLEIEYFNLQTENDETAERNNNLQVDYDQVQDECEYYRHKNSELEHNLEAEKKMKLEAEEQKQIALEKLSYEYETKIKYSQDKESETLNELLEKNNTINKELEEKVQKITSLTEDVEKARKELTTQKWLHIKDGQVINNFMKKVEDLNMALGDKDTNISALNSELEDVKEQHHLLQKHYDEKKLKIHKLQDALKVESDKLMKEKSEREKEVTSLQEEILIAQDQCRELTTTLNENTDQLKKLQADHLEVKVSLADKMNKITILQETLSSKEHSVSSYTDLDEADLMNESREQLTALTEKFDQCQAVQDNEIAELKRRCSEFEIIESGKDVLEKRCQVLEMEVDELNKEKNEVQEREKALAMQIIEIKQQNEEDKKKVEESKLKCRELEENNTKLKIELSSVEVNYCTVQEDLEYNLEELEKTKELEEKYFTEASELRSKLEMAEEEKKRFQKQIEQYEDEKTKQAGHQNHDQKIEYLMSLKKNLNTLREVGEHRVTEEASPMLM</sequence>
<evidence type="ECO:0000256" key="4">
    <source>
        <dbReference type="ARBA" id="ARBA00022741"/>
    </source>
</evidence>
<dbReference type="GO" id="GO:0007018">
    <property type="term" value="P:microtubule-based movement"/>
    <property type="evidence" value="ECO:0007669"/>
    <property type="project" value="InterPro"/>
</dbReference>
<comment type="subcellular location">
    <subcellularLocation>
        <location evidence="1">Cytoplasm</location>
        <location evidence="1">Cytoskeleton</location>
        <location evidence="1">Spindle</location>
    </subcellularLocation>
</comment>
<evidence type="ECO:0000256" key="5">
    <source>
        <dbReference type="ARBA" id="ARBA00022840"/>
    </source>
</evidence>
<accession>A0A7M5WTA5</accession>
<dbReference type="GO" id="GO:0005524">
    <property type="term" value="F:ATP binding"/>
    <property type="evidence" value="ECO:0007669"/>
    <property type="project" value="UniProtKB-UniRule"/>
</dbReference>
<comment type="similarity">
    <text evidence="9">Belongs to the TRAFAC class myosin-kinesin ATPase superfamily. Kinesin family. KIN-12 subfamily.</text>
</comment>
<keyword evidence="8" id="KW-0206">Cytoskeleton</keyword>
<dbReference type="EnsemblMetazoa" id="CLYHEMT012814.3">
    <property type="protein sequence ID" value="CLYHEMP012814.3"/>
    <property type="gene ID" value="CLYHEMG012814"/>
</dbReference>
<dbReference type="PANTHER" id="PTHR37739:SF8">
    <property type="entry name" value="KINESIN-LIKE PROTEIN KIN-12D"/>
    <property type="match status" value="1"/>
</dbReference>
<feature type="binding site" evidence="10">
    <location>
        <begin position="121"/>
        <end position="128"/>
    </location>
    <ligand>
        <name>ATP</name>
        <dbReference type="ChEBI" id="CHEBI:30616"/>
    </ligand>
</feature>
<evidence type="ECO:0000256" key="1">
    <source>
        <dbReference type="ARBA" id="ARBA00004186"/>
    </source>
</evidence>
<feature type="coiled-coil region" evidence="11">
    <location>
        <begin position="608"/>
        <end position="688"/>
    </location>
</feature>
<dbReference type="GO" id="GO:0005829">
    <property type="term" value="C:cytosol"/>
    <property type="evidence" value="ECO:0007669"/>
    <property type="project" value="UniProtKB-ARBA"/>
</dbReference>
<feature type="coiled-coil region" evidence="11">
    <location>
        <begin position="1278"/>
        <end position="1413"/>
    </location>
</feature>
<evidence type="ECO:0000256" key="6">
    <source>
        <dbReference type="ARBA" id="ARBA00023054"/>
    </source>
</evidence>
<keyword evidence="2" id="KW-0963">Cytoplasm</keyword>
<feature type="region of interest" description="Disordered" evidence="12">
    <location>
        <begin position="707"/>
        <end position="776"/>
    </location>
</feature>
<organism evidence="14 15">
    <name type="scientific">Clytia hemisphaerica</name>
    <dbReference type="NCBI Taxonomy" id="252671"/>
    <lineage>
        <taxon>Eukaryota</taxon>
        <taxon>Metazoa</taxon>
        <taxon>Cnidaria</taxon>
        <taxon>Hydrozoa</taxon>
        <taxon>Hydroidolina</taxon>
        <taxon>Leptothecata</taxon>
        <taxon>Obeliida</taxon>
        <taxon>Clytiidae</taxon>
        <taxon>Clytia</taxon>
    </lineage>
</organism>
<dbReference type="GO" id="GO:0005813">
    <property type="term" value="C:centrosome"/>
    <property type="evidence" value="ECO:0007669"/>
    <property type="project" value="UniProtKB-ARBA"/>
</dbReference>
<feature type="region of interest" description="Disordered" evidence="12">
    <location>
        <begin position="409"/>
        <end position="445"/>
    </location>
</feature>
<evidence type="ECO:0000256" key="3">
    <source>
        <dbReference type="ARBA" id="ARBA00022701"/>
    </source>
</evidence>
<keyword evidence="3" id="KW-0493">Microtubule</keyword>
<feature type="compositionally biased region" description="Basic and acidic residues" evidence="12">
    <location>
        <begin position="736"/>
        <end position="752"/>
    </location>
</feature>
<protein>
    <recommendedName>
        <fullName evidence="13">Kinesin motor domain-containing protein</fullName>
    </recommendedName>
</protein>
<feature type="compositionally biased region" description="Polar residues" evidence="12">
    <location>
        <begin position="716"/>
        <end position="728"/>
    </location>
</feature>
<dbReference type="Gene3D" id="3.40.850.10">
    <property type="entry name" value="Kinesin motor domain"/>
    <property type="match status" value="1"/>
</dbReference>
<dbReference type="PRINTS" id="PR00380">
    <property type="entry name" value="KINESINHEAVY"/>
</dbReference>
<dbReference type="InterPro" id="IPR027417">
    <property type="entry name" value="P-loop_NTPase"/>
</dbReference>
<evidence type="ECO:0000313" key="15">
    <source>
        <dbReference type="Proteomes" id="UP000594262"/>
    </source>
</evidence>
<dbReference type="PROSITE" id="PS50067">
    <property type="entry name" value="KINESIN_MOTOR_2"/>
    <property type="match status" value="1"/>
</dbReference>
<dbReference type="PANTHER" id="PTHR37739">
    <property type="entry name" value="KINESIN-LIKE PROTEIN KIN-12D"/>
    <property type="match status" value="1"/>
</dbReference>
<evidence type="ECO:0000256" key="9">
    <source>
        <dbReference type="ARBA" id="ARBA00034488"/>
    </source>
</evidence>
<keyword evidence="15" id="KW-1185">Reference proteome</keyword>
<evidence type="ECO:0000256" key="11">
    <source>
        <dbReference type="SAM" id="Coils"/>
    </source>
</evidence>
<dbReference type="OrthoDB" id="3176171at2759"/>
<dbReference type="PROSITE" id="PS00411">
    <property type="entry name" value="KINESIN_MOTOR_1"/>
    <property type="match status" value="1"/>
</dbReference>
<dbReference type="InterPro" id="IPR001752">
    <property type="entry name" value="Kinesin_motor_dom"/>
</dbReference>
<dbReference type="SMART" id="SM00129">
    <property type="entry name" value="KISc"/>
    <property type="match status" value="1"/>
</dbReference>
<dbReference type="SUPFAM" id="SSF52540">
    <property type="entry name" value="P-loop containing nucleoside triphosphate hydrolases"/>
    <property type="match status" value="1"/>
</dbReference>
<reference evidence="14" key="1">
    <citation type="submission" date="2021-01" db="UniProtKB">
        <authorList>
            <consortium name="EnsemblMetazoa"/>
        </authorList>
    </citation>
    <scope>IDENTIFICATION</scope>
</reference>
<dbReference type="InterPro" id="IPR036961">
    <property type="entry name" value="Kinesin_motor_dom_sf"/>
</dbReference>
<evidence type="ECO:0000256" key="10">
    <source>
        <dbReference type="PROSITE-ProRule" id="PRU00283"/>
    </source>
</evidence>